<dbReference type="EMBL" id="SGPM01000613">
    <property type="protein sequence ID" value="THH18039.1"/>
    <property type="molecule type" value="Genomic_DNA"/>
</dbReference>
<reference evidence="1 2" key="1">
    <citation type="submission" date="2019-02" db="EMBL/GenBank/DDBJ databases">
        <title>Genome sequencing of the rare red list fungi Antrodiella citrinella (Flaviporus citrinellus).</title>
        <authorList>
            <person name="Buettner E."/>
            <person name="Kellner H."/>
        </authorList>
    </citation>
    <scope>NUCLEOTIDE SEQUENCE [LARGE SCALE GENOMIC DNA]</scope>
    <source>
        <strain evidence="1 2">DSM 108506</strain>
    </source>
</reference>
<proteinExistence type="predicted"/>
<name>A0A4S4LZA6_9APHY</name>
<dbReference type="OrthoDB" id="3185297at2759"/>
<sequence length="118" mass="13140">MSWVVKELDSDMISVVERPPLTLKLSWSPCTSPTERDIHGPTLIDNIGVVLSFVKSSFVDSDRAWTERNTENLRHDIQVPRVLVKTLSQTFGSPLHHFLDLAELVKVIGDALSGESSV</sequence>
<comment type="caution">
    <text evidence="1">The sequence shown here is derived from an EMBL/GenBank/DDBJ whole genome shotgun (WGS) entry which is preliminary data.</text>
</comment>
<keyword evidence="2" id="KW-1185">Reference proteome</keyword>
<gene>
    <name evidence="1" type="ORF">EUX98_g9020</name>
</gene>
<dbReference type="Proteomes" id="UP000308730">
    <property type="component" value="Unassembled WGS sequence"/>
</dbReference>
<evidence type="ECO:0000313" key="1">
    <source>
        <dbReference type="EMBL" id="THH18039.1"/>
    </source>
</evidence>
<evidence type="ECO:0000313" key="2">
    <source>
        <dbReference type="Proteomes" id="UP000308730"/>
    </source>
</evidence>
<protein>
    <submittedName>
        <fullName evidence="1">Uncharacterized protein</fullName>
    </submittedName>
</protein>
<dbReference type="AlphaFoldDB" id="A0A4S4LZA6"/>
<accession>A0A4S4LZA6</accession>
<organism evidence="1 2">
    <name type="scientific">Antrodiella citrinella</name>
    <dbReference type="NCBI Taxonomy" id="2447956"/>
    <lineage>
        <taxon>Eukaryota</taxon>
        <taxon>Fungi</taxon>
        <taxon>Dikarya</taxon>
        <taxon>Basidiomycota</taxon>
        <taxon>Agaricomycotina</taxon>
        <taxon>Agaricomycetes</taxon>
        <taxon>Polyporales</taxon>
        <taxon>Steccherinaceae</taxon>
        <taxon>Antrodiella</taxon>
    </lineage>
</organism>